<evidence type="ECO:0000256" key="8">
    <source>
        <dbReference type="ARBA" id="ARBA00023136"/>
    </source>
</evidence>
<dbReference type="InterPro" id="IPR002528">
    <property type="entry name" value="MATE_fam"/>
</dbReference>
<feature type="transmembrane region" description="Helical" evidence="10">
    <location>
        <begin position="48"/>
        <end position="74"/>
    </location>
</feature>
<evidence type="ECO:0000313" key="15">
    <source>
        <dbReference type="EMBL" id="SJR86391.1"/>
    </source>
</evidence>
<dbReference type="KEGG" id="pdf:CD630DERM_15410"/>
<dbReference type="EMBL" id="LK932486">
    <property type="protein sequence ID" value="CDS84572.1"/>
    <property type="molecule type" value="Genomic_DNA"/>
</dbReference>
<dbReference type="AlphaFoldDB" id="A0A031WA66"/>
<dbReference type="RefSeq" id="WP_003436703.1">
    <property type="nucleotide sequence ID" value="NZ_AP031492.1"/>
</dbReference>
<reference evidence="15 18" key="2">
    <citation type="submission" date="2017-02" db="EMBL/GenBank/DDBJ databases">
        <authorList>
            <consortium name="Pathogen Informatics"/>
        </authorList>
    </citation>
    <scope>NUCLEOTIDE SEQUENCE [LARGE SCALE GENOMIC DNA]</scope>
    <source>
        <strain evidence="20">clo34</strain>
        <strain evidence="16">Clo34</strain>
        <strain evidence="17">Tl291</strain>
        <strain evidence="19">tl291</strain>
        <strain evidence="15 18">VRECD0157</strain>
    </source>
</reference>
<dbReference type="EMBL" id="LK933005">
    <property type="protein sequence ID" value="CDT22621.1"/>
    <property type="molecule type" value="Genomic_DNA"/>
</dbReference>
<reference evidence="14" key="3">
    <citation type="journal article" date="2018" name="Genome Biol.">
        <title>SKESA: strategic k-mer extension for scrupulous assemblies.</title>
        <authorList>
            <person name="Souvorov A."/>
            <person name="Agarwala R."/>
            <person name="Lipman D.J."/>
        </authorList>
    </citation>
    <scope>NUCLEOTIDE SEQUENCE</scope>
    <source>
        <strain evidence="14">HN1000</strain>
    </source>
</reference>
<evidence type="ECO:0000313" key="16">
    <source>
        <dbReference type="EMBL" id="VFD35234.1"/>
    </source>
</evidence>
<comment type="similarity">
    <text evidence="2">Belongs to the multi antimicrobial extrusion (MATE) (TC 2.A.66.1) family. MepA subfamily.</text>
</comment>
<evidence type="ECO:0000256" key="5">
    <source>
        <dbReference type="ARBA" id="ARBA00022475"/>
    </source>
</evidence>
<evidence type="ECO:0000256" key="7">
    <source>
        <dbReference type="ARBA" id="ARBA00022989"/>
    </source>
</evidence>
<feature type="transmembrane region" description="Helical" evidence="10">
    <location>
        <begin position="317"/>
        <end position="343"/>
    </location>
</feature>
<dbReference type="InterPro" id="IPR051327">
    <property type="entry name" value="MATE_MepA_subfamily"/>
</dbReference>
<dbReference type="PIRSF" id="PIRSF006603">
    <property type="entry name" value="DinF"/>
    <property type="match status" value="1"/>
</dbReference>
<gene>
    <name evidence="15" type="primary">mepA_3</name>
    <name evidence="17" type="synonym">mepA_6</name>
    <name evidence="16" type="synonym">mepA_9</name>
    <name evidence="13" type="ORF">BN1095_340307</name>
    <name evidence="11" type="ORF">BN1096_350017</name>
    <name evidence="12" type="ORF">BN1097_580018</name>
    <name evidence="14" type="ORF">KRM00_003711</name>
    <name evidence="17" type="ORF">SAMEA1402366_02179</name>
    <name evidence="16" type="ORF">SAMEA1402399_03446</name>
    <name evidence="15" type="ORF">SAMEA3375112_00453</name>
</gene>
<evidence type="ECO:0000256" key="4">
    <source>
        <dbReference type="ARBA" id="ARBA00022448"/>
    </source>
</evidence>
<comment type="subcellular location">
    <subcellularLocation>
        <location evidence="1">Cell membrane</location>
        <topology evidence="1">Multi-pass membrane protein</topology>
    </subcellularLocation>
</comment>
<evidence type="ECO:0000313" key="11">
    <source>
        <dbReference type="EMBL" id="CDS84572.1"/>
    </source>
</evidence>
<feature type="transmembrane region" description="Helical" evidence="10">
    <location>
        <begin position="167"/>
        <end position="190"/>
    </location>
</feature>
<reference evidence="11" key="1">
    <citation type="submission" date="2014-07" db="EMBL/GenBank/DDBJ databases">
        <authorList>
            <person name="Monot Marc"/>
        </authorList>
    </citation>
    <scope>NUCLEOTIDE SEQUENCE</scope>
    <source>
        <strain evidence="13">7032989</strain>
        <strain evidence="12">7032994</strain>
    </source>
</reference>
<evidence type="ECO:0000256" key="1">
    <source>
        <dbReference type="ARBA" id="ARBA00004651"/>
    </source>
</evidence>
<evidence type="ECO:0000313" key="14">
    <source>
        <dbReference type="EMBL" id="HBH1544167.1"/>
    </source>
</evidence>
<evidence type="ECO:0000313" key="13">
    <source>
        <dbReference type="EMBL" id="CDT22621.1"/>
    </source>
</evidence>
<name>A0A031WA66_CLODI</name>
<feature type="transmembrane region" description="Helical" evidence="10">
    <location>
        <begin position="239"/>
        <end position="260"/>
    </location>
</feature>
<dbReference type="GeneID" id="66353950"/>
<feature type="transmembrane region" description="Helical" evidence="10">
    <location>
        <begin position="419"/>
        <end position="438"/>
    </location>
</feature>
<dbReference type="PATRIC" id="fig|1496.1373.peg.2053"/>
<feature type="transmembrane region" description="Helical" evidence="10">
    <location>
        <begin position="363"/>
        <end position="381"/>
    </location>
</feature>
<dbReference type="GO" id="GO:0046677">
    <property type="term" value="P:response to antibiotic"/>
    <property type="evidence" value="ECO:0007669"/>
    <property type="project" value="UniProtKB-KW"/>
</dbReference>
<accession>A0A031WA66</accession>
<keyword evidence="6 10" id="KW-0812">Transmembrane</keyword>
<reference evidence="14" key="4">
    <citation type="submission" date="2021-06" db="EMBL/GenBank/DDBJ databases">
        <authorList>
            <consortium name="NCBI Pathogen Detection Project"/>
        </authorList>
    </citation>
    <scope>NUCLEOTIDE SEQUENCE</scope>
    <source>
        <strain evidence="14">HN1000</strain>
    </source>
</reference>
<dbReference type="Pfam" id="PF01554">
    <property type="entry name" value="MatE"/>
    <property type="match status" value="2"/>
</dbReference>
<dbReference type="Proteomes" id="UP000372533">
    <property type="component" value="Unassembled WGS sequence"/>
</dbReference>
<evidence type="ECO:0000313" key="12">
    <source>
        <dbReference type="EMBL" id="CDS86645.1"/>
    </source>
</evidence>
<organism evidence="11">
    <name type="scientific">Clostridioides difficile</name>
    <name type="common">Peptoclostridium difficile</name>
    <dbReference type="NCBI Taxonomy" id="1496"/>
    <lineage>
        <taxon>Bacteria</taxon>
        <taxon>Bacillati</taxon>
        <taxon>Bacillota</taxon>
        <taxon>Clostridia</taxon>
        <taxon>Peptostreptococcales</taxon>
        <taxon>Peptostreptococcaceae</taxon>
        <taxon>Clostridioides</taxon>
    </lineage>
</organism>
<dbReference type="NCBIfam" id="TIGR00797">
    <property type="entry name" value="matE"/>
    <property type="match status" value="1"/>
</dbReference>
<evidence type="ECO:0000313" key="19">
    <source>
        <dbReference type="Proteomes" id="UP000372533"/>
    </source>
</evidence>
<dbReference type="GO" id="GO:0005886">
    <property type="term" value="C:plasma membrane"/>
    <property type="evidence" value="ECO:0007669"/>
    <property type="project" value="UniProtKB-SubCell"/>
</dbReference>
<dbReference type="Proteomes" id="UP000878956">
    <property type="component" value="Unassembled WGS sequence"/>
</dbReference>
<evidence type="ECO:0000313" key="20">
    <source>
        <dbReference type="Proteomes" id="UP000411588"/>
    </source>
</evidence>
<evidence type="ECO:0000256" key="6">
    <source>
        <dbReference type="ARBA" id="ARBA00022692"/>
    </source>
</evidence>
<dbReference type="Proteomes" id="UP000189137">
    <property type="component" value="Unassembled WGS sequence"/>
</dbReference>
<dbReference type="EMBL" id="CAADAN010000016">
    <property type="protein sequence ID" value="VFD35234.1"/>
    <property type="molecule type" value="Genomic_DNA"/>
</dbReference>
<dbReference type="EMBL" id="DAEPXK010000063">
    <property type="protein sequence ID" value="HBH1544167.1"/>
    <property type="molecule type" value="Genomic_DNA"/>
</dbReference>
<evidence type="ECO:0000313" key="18">
    <source>
        <dbReference type="Proteomes" id="UP000189137"/>
    </source>
</evidence>
<dbReference type="GO" id="GO:0015297">
    <property type="term" value="F:antiporter activity"/>
    <property type="evidence" value="ECO:0007669"/>
    <property type="project" value="InterPro"/>
</dbReference>
<feature type="transmembrane region" description="Helical" evidence="10">
    <location>
        <begin position="138"/>
        <end position="155"/>
    </location>
</feature>
<dbReference type="EMBL" id="CAAJVP010000009">
    <property type="protein sequence ID" value="VHY09425.1"/>
    <property type="molecule type" value="Genomic_DNA"/>
</dbReference>
<feature type="transmembrane region" description="Helical" evidence="10">
    <location>
        <begin position="95"/>
        <end position="118"/>
    </location>
</feature>
<dbReference type="PANTHER" id="PTHR43823">
    <property type="entry name" value="SPORULATION PROTEIN YKVU"/>
    <property type="match status" value="1"/>
</dbReference>
<dbReference type="InterPro" id="IPR048279">
    <property type="entry name" value="MdtK-like"/>
</dbReference>
<sequence length="463" mass="49753">MENQQLLGTERISKLLLKYSIPAIIGMLVNSLYNVVDRIFIGNIPGVGPLAITGLGVTMPIMTIILAFGMLIGIGTTTTISIKLGQGKVEEARKLIGNAMTLSVITGIIIMILGILFANKILTLFGASENTLIYAKSYINIILLGTVVNLLSFSLNHSIRADGSPKISAGIMIVGCLTNIVLDWILIFGFNLGIQGAAIATVTSQALTAILTIGYYISGKSNLRFSKSNLKLDKKLIKAVFAIGMSPFAMQLAASLVQVISNIALKTHGGDLAIGAMATISSIAMVFLMPIFGINQGAQPIIGFNYGAEKYDRVKKAYLGSLVVATIILCMGMVVVMLFPEAIIGIFNKDPELMNISVNGLRIYLLMLPIVGLSVTGTNFIQSIGKAKMAMLLSLLRQVILLIPAVLILPTFLGLQGVWTAQPVSDFIATVITGIVVFRELKRYTPKTEKLNENERLNEITTE</sequence>
<dbReference type="Proteomes" id="UP000411588">
    <property type="component" value="Unassembled WGS sequence"/>
</dbReference>
<dbReference type="GO" id="GO:0042910">
    <property type="term" value="F:xenobiotic transmembrane transporter activity"/>
    <property type="evidence" value="ECO:0007669"/>
    <property type="project" value="InterPro"/>
</dbReference>
<dbReference type="OMA" id="WRYAIPS"/>
<feature type="transmembrane region" description="Helical" evidence="10">
    <location>
        <begin position="393"/>
        <end position="413"/>
    </location>
</feature>
<dbReference type="CDD" id="cd13143">
    <property type="entry name" value="MATE_MepA_like"/>
    <property type="match status" value="1"/>
</dbReference>
<dbReference type="EMBL" id="LK932396">
    <property type="protein sequence ID" value="CDS86645.1"/>
    <property type="molecule type" value="Genomic_DNA"/>
</dbReference>
<dbReference type="InterPro" id="IPR045070">
    <property type="entry name" value="MATE_MepA-like"/>
</dbReference>
<feature type="transmembrane region" description="Helical" evidence="10">
    <location>
        <begin position="16"/>
        <end position="36"/>
    </location>
</feature>
<keyword evidence="7 10" id="KW-1133">Transmembrane helix</keyword>
<proteinExistence type="inferred from homology"/>
<evidence type="ECO:0000256" key="2">
    <source>
        <dbReference type="ARBA" id="ARBA00008417"/>
    </source>
</evidence>
<evidence type="ECO:0000256" key="9">
    <source>
        <dbReference type="ARBA" id="ARBA00023251"/>
    </source>
</evidence>
<feature type="transmembrane region" description="Helical" evidence="10">
    <location>
        <begin position="196"/>
        <end position="218"/>
    </location>
</feature>
<evidence type="ECO:0000313" key="17">
    <source>
        <dbReference type="EMBL" id="VHY09425.1"/>
    </source>
</evidence>
<protein>
    <recommendedName>
        <fullName evidence="3">Multidrug export protein MepA</fullName>
    </recommendedName>
</protein>
<dbReference type="EMBL" id="FUPS01000001">
    <property type="protein sequence ID" value="SJR86391.1"/>
    <property type="molecule type" value="Genomic_DNA"/>
</dbReference>
<feature type="transmembrane region" description="Helical" evidence="10">
    <location>
        <begin position="272"/>
        <end position="296"/>
    </location>
</feature>
<evidence type="ECO:0000256" key="3">
    <source>
        <dbReference type="ARBA" id="ARBA00022106"/>
    </source>
</evidence>
<dbReference type="PANTHER" id="PTHR43823:SF3">
    <property type="entry name" value="MULTIDRUG EXPORT PROTEIN MEPA"/>
    <property type="match status" value="1"/>
</dbReference>
<keyword evidence="5" id="KW-1003">Cell membrane</keyword>
<keyword evidence="9" id="KW-0046">Antibiotic resistance</keyword>
<evidence type="ECO:0000256" key="10">
    <source>
        <dbReference type="SAM" id="Phobius"/>
    </source>
</evidence>
<keyword evidence="4" id="KW-0813">Transport</keyword>
<keyword evidence="8 10" id="KW-0472">Membrane</keyword>